<keyword evidence="2" id="KW-1003">Cell membrane</keyword>
<dbReference type="PIRSF" id="PIRSF035875">
    <property type="entry name" value="RNase_BN"/>
    <property type="match status" value="1"/>
</dbReference>
<dbReference type="PANTHER" id="PTHR30213:SF1">
    <property type="entry name" value="INNER MEMBRANE PROTEIN YHJD"/>
    <property type="match status" value="1"/>
</dbReference>
<dbReference type="EMBL" id="JACHGW010000002">
    <property type="protein sequence ID" value="MBB6050789.1"/>
    <property type="molecule type" value="Genomic_DNA"/>
</dbReference>
<dbReference type="PANTHER" id="PTHR30213">
    <property type="entry name" value="INNER MEMBRANE PROTEIN YHJD"/>
    <property type="match status" value="1"/>
</dbReference>
<keyword evidence="3 6" id="KW-0812">Transmembrane</keyword>
<dbReference type="Proteomes" id="UP000520814">
    <property type="component" value="Unassembled WGS sequence"/>
</dbReference>
<evidence type="ECO:0000256" key="4">
    <source>
        <dbReference type="ARBA" id="ARBA00022989"/>
    </source>
</evidence>
<evidence type="ECO:0000313" key="8">
    <source>
        <dbReference type="Proteomes" id="UP000520814"/>
    </source>
</evidence>
<evidence type="ECO:0000256" key="2">
    <source>
        <dbReference type="ARBA" id="ARBA00022475"/>
    </source>
</evidence>
<keyword evidence="8" id="KW-1185">Reference proteome</keyword>
<proteinExistence type="predicted"/>
<comment type="subcellular location">
    <subcellularLocation>
        <location evidence="1">Cell membrane</location>
        <topology evidence="1">Multi-pass membrane protein</topology>
    </subcellularLocation>
</comment>
<evidence type="ECO:0000256" key="5">
    <source>
        <dbReference type="ARBA" id="ARBA00023136"/>
    </source>
</evidence>
<keyword evidence="4 6" id="KW-1133">Transmembrane helix</keyword>
<dbReference type="GO" id="GO:0005886">
    <property type="term" value="C:plasma membrane"/>
    <property type="evidence" value="ECO:0007669"/>
    <property type="project" value="UniProtKB-SubCell"/>
</dbReference>
<accession>A0A7W9SRS0</accession>
<evidence type="ECO:0000256" key="1">
    <source>
        <dbReference type="ARBA" id="ARBA00004651"/>
    </source>
</evidence>
<evidence type="ECO:0000256" key="3">
    <source>
        <dbReference type="ARBA" id="ARBA00022692"/>
    </source>
</evidence>
<dbReference type="Pfam" id="PF03631">
    <property type="entry name" value="Virul_fac_BrkB"/>
    <property type="match status" value="1"/>
</dbReference>
<gene>
    <name evidence="7" type="ORF">HNQ39_002580</name>
</gene>
<name>A0A7W9SRS0_ARMRO</name>
<protein>
    <submittedName>
        <fullName evidence="7">YihY family inner membrane protein</fullName>
    </submittedName>
</protein>
<reference evidence="7 8" key="1">
    <citation type="submission" date="2020-08" db="EMBL/GenBank/DDBJ databases">
        <title>Genomic Encyclopedia of Type Strains, Phase IV (KMG-IV): sequencing the most valuable type-strain genomes for metagenomic binning, comparative biology and taxonomic classification.</title>
        <authorList>
            <person name="Goeker M."/>
        </authorList>
    </citation>
    <scope>NUCLEOTIDE SEQUENCE [LARGE SCALE GENOMIC DNA]</scope>
    <source>
        <strain evidence="7 8">DSM 23562</strain>
    </source>
</reference>
<feature type="transmembrane region" description="Helical" evidence="6">
    <location>
        <begin position="178"/>
        <end position="201"/>
    </location>
</feature>
<feature type="transmembrane region" description="Helical" evidence="6">
    <location>
        <begin position="130"/>
        <end position="149"/>
    </location>
</feature>
<evidence type="ECO:0000313" key="7">
    <source>
        <dbReference type="EMBL" id="MBB6050789.1"/>
    </source>
</evidence>
<organism evidence="7 8">
    <name type="scientific">Armatimonas rosea</name>
    <dbReference type="NCBI Taxonomy" id="685828"/>
    <lineage>
        <taxon>Bacteria</taxon>
        <taxon>Bacillati</taxon>
        <taxon>Armatimonadota</taxon>
        <taxon>Armatimonadia</taxon>
        <taxon>Armatimonadales</taxon>
        <taxon>Armatimonadaceae</taxon>
        <taxon>Armatimonas</taxon>
    </lineage>
</organism>
<sequence>MTATIRRALGIFSRIDGAQAAAAFTYYAFFSLFPLIVLFVTVAAAFIDREQAGAAVLGYLRDYIPITGELQRSLFATLTGVIEARGQASLWATALLIWGALQFFTTLVTATNRAWEAPAYPLWKLLLKSLLFLGGMVAAVLLGVAVPVLTQVGRGLLPGTAVFLSLGLFYRHAPNHRVALAPAWLAALSATVLLVLLNRFFMLYLDNVVRLNVVYGAIGTVMALLLWIYFAGTVLLVGACLSAAGQAPEEASTPG</sequence>
<dbReference type="RefSeq" id="WP_184196389.1">
    <property type="nucleotide sequence ID" value="NZ_JACHGW010000002.1"/>
</dbReference>
<feature type="transmembrane region" description="Helical" evidence="6">
    <location>
        <begin position="213"/>
        <end position="237"/>
    </location>
</feature>
<dbReference type="AlphaFoldDB" id="A0A7W9SRS0"/>
<evidence type="ECO:0000256" key="6">
    <source>
        <dbReference type="SAM" id="Phobius"/>
    </source>
</evidence>
<comment type="caution">
    <text evidence="7">The sequence shown here is derived from an EMBL/GenBank/DDBJ whole genome shotgun (WGS) entry which is preliminary data.</text>
</comment>
<feature type="transmembrane region" description="Helical" evidence="6">
    <location>
        <begin position="21"/>
        <end position="47"/>
    </location>
</feature>
<dbReference type="InterPro" id="IPR017039">
    <property type="entry name" value="Virul_fac_BrkB"/>
</dbReference>
<feature type="transmembrane region" description="Helical" evidence="6">
    <location>
        <begin position="88"/>
        <end position="110"/>
    </location>
</feature>
<keyword evidence="5 6" id="KW-0472">Membrane</keyword>